<dbReference type="RefSeq" id="WP_217385015.1">
    <property type="nucleotide sequence ID" value="NZ_CP081201.1"/>
</dbReference>
<reference evidence="2" key="1">
    <citation type="submission" date="2021-08" db="EMBL/GenBank/DDBJ databases">
        <title>Complete genome sequence of Pseudomonas phytophila.</title>
        <authorList>
            <person name="Weir B.S."/>
            <person name="Templeton M.D."/>
            <person name="Arshed S."/>
            <person name="Andersen M.T."/>
            <person name="Jayaraman J."/>
        </authorList>
    </citation>
    <scope>NUCLEOTIDE SEQUENCE</scope>
    <source>
        <strain evidence="2">ICMP 23753</strain>
    </source>
</reference>
<evidence type="ECO:0000259" key="1">
    <source>
        <dbReference type="Pfam" id="PF13588"/>
    </source>
</evidence>
<gene>
    <name evidence="2" type="ORF">K3169_15830</name>
</gene>
<accession>A0ABY6F898</accession>
<proteinExistence type="predicted"/>
<evidence type="ECO:0000313" key="3">
    <source>
        <dbReference type="Proteomes" id="UP001063228"/>
    </source>
</evidence>
<feature type="domain" description="Type I restriction enzyme R protein N-terminal" evidence="1">
    <location>
        <begin position="31"/>
        <end position="133"/>
    </location>
</feature>
<dbReference type="Pfam" id="PF13588">
    <property type="entry name" value="HSDR_N_2"/>
    <property type="match status" value="1"/>
</dbReference>
<dbReference type="Proteomes" id="UP001063228">
    <property type="component" value="Chromosome"/>
</dbReference>
<protein>
    <submittedName>
        <fullName evidence="2">Type I restriction enzyme HsdR N-terminal domain-containing protein</fullName>
    </submittedName>
</protein>
<dbReference type="EMBL" id="CP081201">
    <property type="protein sequence ID" value="UXZ93861.1"/>
    <property type="molecule type" value="Genomic_DNA"/>
</dbReference>
<sequence>MRADFTVSGYERFWESLSSLGPFANEADVEHRLVAPLLAALGYKTDDIQPKVPVSLIKGTKKGRSFEADMVVYAGLPKNRDTSLLVIEAKSPKKTLEDAKDQAESYAVALRTPVLLLTNGVDLQVWQLQRTHESALIFEYNVMRLAEQRPRLELLLSRQSLIRQIEVLEIKKVSAELSFKDYKLAELSRNEQRAIARRLVTELGDVVLSTSLMESYSTGALIIAPSGYGKTVLCKQLMEQAIEKSFYNFEHVGAIDFPLFEFAQSNCDVMGFICQRIKAKQAQISLASVRSSVLRFGVTLVCDGYEYVPYSLRSSVDSKLRLFKRDYPDSQIFIFSRSSMPVRLELPCLLLEKLDSQEQKNMVVEAMGKEFPVFGIPKFLTVLSEVPLLLSRIINFFMVNSAFPSRLEELFEHWLTQLSEGFTSTPTTKIYLNEAMLLIADSSVKRRLTAIEALKLITDAGLGSECFDNLHNAGIIVSTGTGVGFLHDALGDYLHARALAKKPQAEFLESIDALDIQPDSLLPVMLISLVLESASRKRLWGKIDAFPLRQYINVARSCKAAGDPDQDNIQEFLNEVLSGVDIMQARYFPDISHELRSSLAYVHVPVDDVAIHGDIDSTSASKLSYKITPSDGLCLRVKQTSPIDNRMVHDVDLTRSRLNINGGRYAAALNIKGALNEIVRQRNFRGGVLLANERSLSRIRYLTSLGFRKFTPDDSLAYLLDQLRPFANEVVPARQHSDIAFPINSLIDDLRCLQDAGREIIEWWWLPHWDNEDQMFEKPELVKAYLDFHFSRAADLYIEVVNASFGSVANEFSYLNAMPFRREALVSGGAGERAINWYWVPVQKVDDSRTICWFEHELPGGLFMNSTKSKHISTELLRLNRSVGGIYTSGGGGAFPAPNKFYQGRQYNFEAPTLSEVAEMVKSDISGLFWNLLH</sequence>
<organism evidence="2 3">
    <name type="scientific">Pseudomonas phytophila</name>
    <dbReference type="NCBI Taxonomy" id="2867264"/>
    <lineage>
        <taxon>Bacteria</taxon>
        <taxon>Pseudomonadati</taxon>
        <taxon>Pseudomonadota</taxon>
        <taxon>Gammaproteobacteria</taxon>
        <taxon>Pseudomonadales</taxon>
        <taxon>Pseudomonadaceae</taxon>
        <taxon>Pseudomonas</taxon>
    </lineage>
</organism>
<dbReference type="InterPro" id="IPR029464">
    <property type="entry name" value="HSDR_N"/>
</dbReference>
<evidence type="ECO:0000313" key="2">
    <source>
        <dbReference type="EMBL" id="UXZ93861.1"/>
    </source>
</evidence>
<name>A0ABY6F898_9PSED</name>
<keyword evidence="3" id="KW-1185">Reference proteome</keyword>